<feature type="transmembrane region" description="Helical" evidence="1">
    <location>
        <begin position="102"/>
        <end position="120"/>
    </location>
</feature>
<feature type="transmembrane region" description="Helical" evidence="1">
    <location>
        <begin position="21"/>
        <end position="40"/>
    </location>
</feature>
<proteinExistence type="predicted"/>
<dbReference type="AlphaFoldDB" id="A0A850NKM0"/>
<dbReference type="Proteomes" id="UP000557688">
    <property type="component" value="Unassembled WGS sequence"/>
</dbReference>
<dbReference type="Proteomes" id="UP000565205">
    <property type="component" value="Unassembled WGS sequence"/>
</dbReference>
<reference evidence="3 5" key="1">
    <citation type="submission" date="2020-06" db="EMBL/GenBank/DDBJ databases">
        <title>Description of novel acetic acid bacteria.</title>
        <authorList>
            <person name="Sombolestani A."/>
        </authorList>
    </citation>
    <scope>NUCLEOTIDE SEQUENCE [LARGE SCALE GENOMIC DNA]</scope>
    <source>
        <strain evidence="3 5">LMG 26838</strain>
    </source>
</reference>
<protein>
    <submittedName>
        <fullName evidence="3">Uncharacterized protein</fullName>
    </submittedName>
</protein>
<gene>
    <name evidence="2" type="ORF">FHR90_002339</name>
    <name evidence="3" type="ORF">HUK83_07485</name>
</gene>
<feature type="transmembrane region" description="Helical" evidence="1">
    <location>
        <begin position="46"/>
        <end position="66"/>
    </location>
</feature>
<feature type="transmembrane region" description="Helical" evidence="1">
    <location>
        <begin position="163"/>
        <end position="183"/>
    </location>
</feature>
<evidence type="ECO:0000313" key="2">
    <source>
        <dbReference type="EMBL" id="MBB3174498.1"/>
    </source>
</evidence>
<accession>A0A850NKM0</accession>
<dbReference type="EMBL" id="JABXXQ010000113">
    <property type="protein sequence ID" value="NVN30173.1"/>
    <property type="molecule type" value="Genomic_DNA"/>
</dbReference>
<keyword evidence="1" id="KW-1133">Transmembrane helix</keyword>
<reference evidence="2 4" key="2">
    <citation type="submission" date="2020-08" db="EMBL/GenBank/DDBJ databases">
        <title>Genomic Encyclopedia of Type Strains, Phase III (KMG-III): the genomes of soil and plant-associated and newly described type strains.</title>
        <authorList>
            <person name="Whitman W."/>
        </authorList>
    </citation>
    <scope>NUCLEOTIDE SEQUENCE [LARGE SCALE GENOMIC DNA]</scope>
    <source>
        <strain evidence="2 4">CECT 8088</strain>
    </source>
</reference>
<keyword evidence="4" id="KW-1185">Reference proteome</keyword>
<dbReference type="RefSeq" id="WP_176623484.1">
    <property type="nucleotide sequence ID" value="NZ_JABXXQ010000113.1"/>
</dbReference>
<evidence type="ECO:0000313" key="5">
    <source>
        <dbReference type="Proteomes" id="UP000565205"/>
    </source>
</evidence>
<feature type="transmembrane region" description="Helical" evidence="1">
    <location>
        <begin position="189"/>
        <end position="205"/>
    </location>
</feature>
<organism evidence="3 5">
    <name type="scientific">Endobacter medicaginis</name>
    <dbReference type="NCBI Taxonomy" id="1181271"/>
    <lineage>
        <taxon>Bacteria</taxon>
        <taxon>Pseudomonadati</taxon>
        <taxon>Pseudomonadota</taxon>
        <taxon>Alphaproteobacteria</taxon>
        <taxon>Acetobacterales</taxon>
        <taxon>Acetobacteraceae</taxon>
        <taxon>Endobacter</taxon>
    </lineage>
</organism>
<keyword evidence="1" id="KW-0812">Transmembrane</keyword>
<dbReference type="EMBL" id="JACHXV010000008">
    <property type="protein sequence ID" value="MBB3174498.1"/>
    <property type="molecule type" value="Genomic_DNA"/>
</dbReference>
<comment type="caution">
    <text evidence="3">The sequence shown here is derived from an EMBL/GenBank/DDBJ whole genome shotgun (WGS) entry which is preliminary data.</text>
</comment>
<evidence type="ECO:0000313" key="4">
    <source>
        <dbReference type="Proteomes" id="UP000557688"/>
    </source>
</evidence>
<feature type="transmembrane region" description="Helical" evidence="1">
    <location>
        <begin position="132"/>
        <end position="151"/>
    </location>
</feature>
<keyword evidence="1" id="KW-0472">Membrane</keyword>
<evidence type="ECO:0000313" key="3">
    <source>
        <dbReference type="EMBL" id="NVN30173.1"/>
    </source>
</evidence>
<sequence>MIRSDDDRALLQSSRRRNLMRTLPVMLATVGTVWLSSTWLTRVTALPLYAVNAALLVALVVAGELVGDGPSWLRRLTRREDPRSRWLHRDASERKETSRRRLRIGLMALMLVCLLTELWHGFRDHGGTDDKLALLVGVSGLSVAGLTWRQARGLDELDHAHRLLATQRAWTTCVLMLLTALVIDSRWGGHLPVLVAIALLCAMPTQQYSLARSARAAMPVDE</sequence>
<evidence type="ECO:0000256" key="1">
    <source>
        <dbReference type="SAM" id="Phobius"/>
    </source>
</evidence>
<name>A0A850NKM0_9PROT</name>